<dbReference type="PANTHER" id="PTHR14326">
    <property type="entry name" value="TARGETING PROTEIN FOR XKLP2"/>
    <property type="match status" value="1"/>
</dbReference>
<evidence type="ECO:0000256" key="7">
    <source>
        <dbReference type="SAM" id="MobiDB-lite"/>
    </source>
</evidence>
<dbReference type="EMBL" id="CM027681">
    <property type="protein sequence ID" value="KAG0543215.1"/>
    <property type="molecule type" value="Genomic_DNA"/>
</dbReference>
<evidence type="ECO:0000256" key="5">
    <source>
        <dbReference type="ARBA" id="ARBA00023212"/>
    </source>
</evidence>
<dbReference type="Proteomes" id="UP000807115">
    <property type="component" value="Chromosome 2"/>
</dbReference>
<dbReference type="PANTHER" id="PTHR14326:SF64">
    <property type="entry name" value="TPX2 C-TERMINAL DOMAIN-CONTAINING PROTEIN"/>
    <property type="match status" value="1"/>
</dbReference>
<keyword evidence="5" id="KW-0206">Cytoskeleton</keyword>
<dbReference type="GO" id="GO:0005819">
    <property type="term" value="C:spindle"/>
    <property type="evidence" value="ECO:0007669"/>
    <property type="project" value="InterPro"/>
</dbReference>
<feature type="compositionally biased region" description="Basic and acidic residues" evidence="7">
    <location>
        <begin position="59"/>
        <end position="71"/>
    </location>
</feature>
<proteinExistence type="inferred from homology"/>
<feature type="compositionally biased region" description="Polar residues" evidence="7">
    <location>
        <begin position="11"/>
        <end position="24"/>
    </location>
</feature>
<dbReference type="GO" id="GO:0005874">
    <property type="term" value="C:microtubule"/>
    <property type="evidence" value="ECO:0007669"/>
    <property type="project" value="UniProtKB-KW"/>
</dbReference>
<accession>A0A921RNX9</accession>
<keyword evidence="4" id="KW-0493">Microtubule</keyword>
<organism evidence="9 10">
    <name type="scientific">Sorghum bicolor</name>
    <name type="common">Sorghum</name>
    <name type="synonym">Sorghum vulgare</name>
    <dbReference type="NCBI Taxonomy" id="4558"/>
    <lineage>
        <taxon>Eukaryota</taxon>
        <taxon>Viridiplantae</taxon>
        <taxon>Streptophyta</taxon>
        <taxon>Embryophyta</taxon>
        <taxon>Tracheophyta</taxon>
        <taxon>Spermatophyta</taxon>
        <taxon>Magnoliopsida</taxon>
        <taxon>Liliopsida</taxon>
        <taxon>Poales</taxon>
        <taxon>Poaceae</taxon>
        <taxon>PACMAD clade</taxon>
        <taxon>Panicoideae</taxon>
        <taxon>Andropogonodae</taxon>
        <taxon>Andropogoneae</taxon>
        <taxon>Sorghinae</taxon>
        <taxon>Sorghum</taxon>
    </lineage>
</organism>
<evidence type="ECO:0000259" key="8">
    <source>
        <dbReference type="Pfam" id="PF06886"/>
    </source>
</evidence>
<dbReference type="Pfam" id="PF06886">
    <property type="entry name" value="TPX2"/>
    <property type="match status" value="1"/>
</dbReference>
<evidence type="ECO:0000313" key="9">
    <source>
        <dbReference type="EMBL" id="KAG0543215.1"/>
    </source>
</evidence>
<feature type="region of interest" description="Disordered" evidence="7">
    <location>
        <begin position="1"/>
        <end position="99"/>
    </location>
</feature>
<comment type="similarity">
    <text evidence="2">Belongs to the TPX2 family.</text>
</comment>
<evidence type="ECO:0000256" key="4">
    <source>
        <dbReference type="ARBA" id="ARBA00022701"/>
    </source>
</evidence>
<name>A0A921RNX9_SORBI</name>
<gene>
    <name evidence="9" type="ORF">BDA96_02G171100</name>
</gene>
<feature type="coiled-coil region" evidence="6">
    <location>
        <begin position="117"/>
        <end position="144"/>
    </location>
</feature>
<evidence type="ECO:0000256" key="1">
    <source>
        <dbReference type="ARBA" id="ARBA00004245"/>
    </source>
</evidence>
<evidence type="ECO:0000256" key="6">
    <source>
        <dbReference type="SAM" id="Coils"/>
    </source>
</evidence>
<feature type="compositionally biased region" description="Polar residues" evidence="7">
    <location>
        <begin position="74"/>
        <end position="84"/>
    </location>
</feature>
<protein>
    <recommendedName>
        <fullName evidence="8">TPX2 C-terminal domain-containing protein</fullName>
    </recommendedName>
</protein>
<evidence type="ECO:0000313" key="10">
    <source>
        <dbReference type="Proteomes" id="UP000807115"/>
    </source>
</evidence>
<dbReference type="AlphaFoldDB" id="A0A921RNX9"/>
<evidence type="ECO:0000256" key="2">
    <source>
        <dbReference type="ARBA" id="ARBA00005885"/>
    </source>
</evidence>
<keyword evidence="6" id="KW-0175">Coiled coil</keyword>
<dbReference type="InterPro" id="IPR009675">
    <property type="entry name" value="TPX2_fam"/>
</dbReference>
<keyword evidence="3" id="KW-0963">Cytoplasm</keyword>
<feature type="compositionally biased region" description="Basic and acidic residues" evidence="7">
    <location>
        <begin position="41"/>
        <end position="51"/>
    </location>
</feature>
<dbReference type="Gramene" id="EER96534">
    <property type="protein sequence ID" value="EER96534"/>
    <property type="gene ID" value="SORBI_3002G164600"/>
</dbReference>
<reference evidence="9" key="1">
    <citation type="journal article" date="2019" name="BMC Genomics">
        <title>A new reference genome for Sorghum bicolor reveals high levels of sequence similarity between sweet and grain genotypes: implications for the genetics of sugar metabolism.</title>
        <authorList>
            <person name="Cooper E.A."/>
            <person name="Brenton Z.W."/>
            <person name="Flinn B.S."/>
            <person name="Jenkins J."/>
            <person name="Shu S."/>
            <person name="Flowers D."/>
            <person name="Luo F."/>
            <person name="Wang Y."/>
            <person name="Xia P."/>
            <person name="Barry K."/>
            <person name="Daum C."/>
            <person name="Lipzen A."/>
            <person name="Yoshinaga Y."/>
            <person name="Schmutz J."/>
            <person name="Saski C."/>
            <person name="Vermerris W."/>
            <person name="Kresovich S."/>
        </authorList>
    </citation>
    <scope>NUCLEOTIDE SEQUENCE</scope>
</reference>
<evidence type="ECO:0000256" key="3">
    <source>
        <dbReference type="ARBA" id="ARBA00022490"/>
    </source>
</evidence>
<dbReference type="InterPro" id="IPR027329">
    <property type="entry name" value="TPX2_C"/>
</dbReference>
<dbReference type="OMA" id="KNTTEPR"/>
<reference evidence="9" key="2">
    <citation type="submission" date="2020-10" db="EMBL/GenBank/DDBJ databases">
        <authorList>
            <person name="Cooper E.A."/>
            <person name="Brenton Z.W."/>
            <person name="Flinn B.S."/>
            <person name="Jenkins J."/>
            <person name="Shu S."/>
            <person name="Flowers D."/>
            <person name="Luo F."/>
            <person name="Wang Y."/>
            <person name="Xia P."/>
            <person name="Barry K."/>
            <person name="Daum C."/>
            <person name="Lipzen A."/>
            <person name="Yoshinaga Y."/>
            <person name="Schmutz J."/>
            <person name="Saski C."/>
            <person name="Vermerris W."/>
            <person name="Kresovich S."/>
        </authorList>
    </citation>
    <scope>NUCLEOTIDE SEQUENCE</scope>
</reference>
<sequence length="204" mass="23478">MAREMEKPRKATSSPNKSSTNHTGPKSPVRNGGGSPPHKKNTTEPRGRKNEQQNVRKGGHQDSLSHDESKRRSSSTAQTSPKSQRSPRHEQPLSYNRLHTEERAIRRAGYNYQVASKINTQEIIRRFEEKLAQLMEEREIKLMRKEMVPKAQLMPVFDKPFHPQRSTRPLTVPKEPSFLRLKCCIGGEFHRHFCYNGANNKAIK</sequence>
<dbReference type="KEGG" id="sbi:8064679"/>
<dbReference type="OrthoDB" id="1937095at2759"/>
<feature type="domain" description="TPX2 C-terminal" evidence="8">
    <location>
        <begin position="97"/>
        <end position="171"/>
    </location>
</feature>
<comment type="subcellular location">
    <subcellularLocation>
        <location evidence="1">Cytoplasm</location>
        <location evidence="1">Cytoskeleton</location>
    </subcellularLocation>
</comment>
<dbReference type="GO" id="GO:0060236">
    <property type="term" value="P:regulation of mitotic spindle organization"/>
    <property type="evidence" value="ECO:0007669"/>
    <property type="project" value="InterPro"/>
</dbReference>
<comment type="caution">
    <text evidence="9">The sequence shown here is derived from an EMBL/GenBank/DDBJ whole genome shotgun (WGS) entry which is preliminary data.</text>
</comment>